<evidence type="ECO:0000313" key="2">
    <source>
        <dbReference type="WBParaSite" id="ES5_v2.g24481.t1"/>
    </source>
</evidence>
<proteinExistence type="predicted"/>
<dbReference type="WBParaSite" id="ES5_v2.g24481.t1">
    <property type="protein sequence ID" value="ES5_v2.g24481.t1"/>
    <property type="gene ID" value="ES5_v2.g24481"/>
</dbReference>
<organism evidence="1 2">
    <name type="scientific">Panagrolaimus sp. ES5</name>
    <dbReference type="NCBI Taxonomy" id="591445"/>
    <lineage>
        <taxon>Eukaryota</taxon>
        <taxon>Metazoa</taxon>
        <taxon>Ecdysozoa</taxon>
        <taxon>Nematoda</taxon>
        <taxon>Chromadorea</taxon>
        <taxon>Rhabditida</taxon>
        <taxon>Tylenchina</taxon>
        <taxon>Panagrolaimomorpha</taxon>
        <taxon>Panagrolaimoidea</taxon>
        <taxon>Panagrolaimidae</taxon>
        <taxon>Panagrolaimus</taxon>
    </lineage>
</organism>
<name>A0AC34G4K5_9BILA</name>
<dbReference type="Proteomes" id="UP000887579">
    <property type="component" value="Unplaced"/>
</dbReference>
<reference evidence="2" key="1">
    <citation type="submission" date="2022-11" db="UniProtKB">
        <authorList>
            <consortium name="WormBaseParasite"/>
        </authorList>
    </citation>
    <scope>IDENTIFICATION</scope>
</reference>
<protein>
    <submittedName>
        <fullName evidence="2">BTB domain-containing protein</fullName>
    </submittedName>
</protein>
<sequence length="292" mass="34166">MSSSEYHVHAVLSIKKETFSKNKQFNSPPFETTLPSVYYSVYFNHNDEKENTEIQIDEFENVSFKNMKLIISTADFQEDFSINNFYEGLLPTVSIKREDILNPEKKFFVNDVLTLEIHGIICYEIPKFGLEFLLRKNCDFTFIVGNTKIKAHKFIIRHFSSIFAAEIDKNIDEIKIENFHEFTVRVAIRLCYGDCWSSYRDEGHFFSLLKFTNTFDMPLVKEQTEHKFRNIITTKTVCEFANKSIELNAEILRGLCVNFLSNCIRNGKPFDGSFSNLHPEIKSLVFQNSFRQ</sequence>
<accession>A0AC34G4K5</accession>
<evidence type="ECO:0000313" key="1">
    <source>
        <dbReference type="Proteomes" id="UP000887579"/>
    </source>
</evidence>